<accession>A0A7J5XWV7</accession>
<dbReference type="AlphaFoldDB" id="A0A7J5XWV7"/>
<proteinExistence type="predicted"/>
<sequence length="87" mass="9463">MSAFRTHNADSYQGSGLIMLTHSLDMAGLKYLATALETMEDPENPECESEGFLLEKGVKETFADLFVKMKMLRGGNEVEGGEAAEAT</sequence>
<evidence type="ECO:0000313" key="2">
    <source>
        <dbReference type="Proteomes" id="UP000518266"/>
    </source>
</evidence>
<comment type="caution">
    <text evidence="1">The sequence shown here is derived from an EMBL/GenBank/DDBJ whole genome shotgun (WGS) entry which is preliminary data.</text>
</comment>
<dbReference type="OrthoDB" id="9836210at2759"/>
<gene>
    <name evidence="1" type="ORF">F7725_023556</name>
</gene>
<dbReference type="Proteomes" id="UP000518266">
    <property type="component" value="Unassembled WGS sequence"/>
</dbReference>
<organism evidence="1 2">
    <name type="scientific">Dissostichus mawsoni</name>
    <name type="common">Antarctic cod</name>
    <dbReference type="NCBI Taxonomy" id="36200"/>
    <lineage>
        <taxon>Eukaryota</taxon>
        <taxon>Metazoa</taxon>
        <taxon>Chordata</taxon>
        <taxon>Craniata</taxon>
        <taxon>Vertebrata</taxon>
        <taxon>Euteleostomi</taxon>
        <taxon>Actinopterygii</taxon>
        <taxon>Neopterygii</taxon>
        <taxon>Teleostei</taxon>
        <taxon>Neoteleostei</taxon>
        <taxon>Acanthomorphata</taxon>
        <taxon>Eupercaria</taxon>
        <taxon>Perciformes</taxon>
        <taxon>Notothenioidei</taxon>
        <taxon>Nototheniidae</taxon>
        <taxon>Dissostichus</taxon>
    </lineage>
</organism>
<keyword evidence="2" id="KW-1185">Reference proteome</keyword>
<name>A0A7J5XWV7_DISMA</name>
<evidence type="ECO:0000313" key="1">
    <source>
        <dbReference type="EMBL" id="KAF3841605.1"/>
    </source>
</evidence>
<protein>
    <submittedName>
        <fullName evidence="1">Uncharacterized protein</fullName>
    </submittedName>
</protein>
<dbReference type="EMBL" id="JAAKFY010000019">
    <property type="protein sequence ID" value="KAF3841605.1"/>
    <property type="molecule type" value="Genomic_DNA"/>
</dbReference>
<reference evidence="1 2" key="1">
    <citation type="submission" date="2020-03" db="EMBL/GenBank/DDBJ databases">
        <title>Dissostichus mawsoni Genome sequencing and assembly.</title>
        <authorList>
            <person name="Park H."/>
        </authorList>
    </citation>
    <scope>NUCLEOTIDE SEQUENCE [LARGE SCALE GENOMIC DNA]</scope>
    <source>
        <strain evidence="1">DM0001</strain>
        <tissue evidence="1">Muscle</tissue>
    </source>
</reference>